<accession>A0ABM8HPT1</accession>
<evidence type="ECO:0000313" key="7">
    <source>
        <dbReference type="EMBL" id="BCR03768.1"/>
    </source>
</evidence>
<comment type="similarity">
    <text evidence="1">Belongs to the peptidase C40 family.</text>
</comment>
<gene>
    <name evidence="7" type="ORF">DESUT3_08370</name>
</gene>
<evidence type="ECO:0000256" key="5">
    <source>
        <dbReference type="SAM" id="SignalP"/>
    </source>
</evidence>
<evidence type="ECO:0000256" key="1">
    <source>
        <dbReference type="ARBA" id="ARBA00007074"/>
    </source>
</evidence>
<sequence length="240" mass="26192">MTAASSQSAFLHFLALLLAASLLASGCAAPVLQSPPPEARNLPAWTMPDWALPGLAPEAWKPPLQIPATPPRRTVRLLEPSVANQEDSGDPLQIEPPPLYPEFSLEPSPEELIGKILDDTGLQVMQAALEQMGAPYASGGSSPKGFDCSGLVHYAYSQIGLDVPRSSQELYKIADKVDMTELQPGDLVFFRIYRRRISHVGIFVGEDRFVHAPSRGKRVSISSLEEPYWSRHLVGAGRLR</sequence>
<keyword evidence="8" id="KW-1185">Reference proteome</keyword>
<keyword evidence="2" id="KW-0645">Protease</keyword>
<reference evidence="7 8" key="1">
    <citation type="journal article" date="2016" name="C (Basel)">
        <title>Selective Growth of and Electricity Production by Marine Exoelectrogenic Bacteria in Self-Aggregated Hydrogel of Microbially Reduced Graphene Oxide.</title>
        <authorList>
            <person name="Yoshida N."/>
            <person name="Goto Y."/>
            <person name="Miyata Y."/>
        </authorList>
    </citation>
    <scope>NUCLEOTIDE SEQUENCE [LARGE SCALE GENOMIC DNA]</scope>
    <source>
        <strain evidence="7 8">NIT-T3</strain>
    </source>
</reference>
<evidence type="ECO:0000256" key="3">
    <source>
        <dbReference type="ARBA" id="ARBA00022801"/>
    </source>
</evidence>
<dbReference type="Pfam" id="PF00877">
    <property type="entry name" value="NLPC_P60"/>
    <property type="match status" value="1"/>
</dbReference>
<evidence type="ECO:0000256" key="4">
    <source>
        <dbReference type="ARBA" id="ARBA00022807"/>
    </source>
</evidence>
<keyword evidence="3" id="KW-0378">Hydrolase</keyword>
<dbReference type="PROSITE" id="PS51935">
    <property type="entry name" value="NLPC_P60"/>
    <property type="match status" value="1"/>
</dbReference>
<dbReference type="RefSeq" id="WP_221251215.1">
    <property type="nucleotide sequence ID" value="NZ_AP024355.1"/>
</dbReference>
<evidence type="ECO:0000313" key="8">
    <source>
        <dbReference type="Proteomes" id="UP001319827"/>
    </source>
</evidence>
<dbReference type="Proteomes" id="UP001319827">
    <property type="component" value="Chromosome"/>
</dbReference>
<dbReference type="InterPro" id="IPR038765">
    <property type="entry name" value="Papain-like_cys_pep_sf"/>
</dbReference>
<dbReference type="EMBL" id="AP024355">
    <property type="protein sequence ID" value="BCR03768.1"/>
    <property type="molecule type" value="Genomic_DNA"/>
</dbReference>
<feature type="signal peptide" evidence="5">
    <location>
        <begin position="1"/>
        <end position="24"/>
    </location>
</feature>
<dbReference type="InterPro" id="IPR000064">
    <property type="entry name" value="NLP_P60_dom"/>
</dbReference>
<evidence type="ECO:0000259" key="6">
    <source>
        <dbReference type="PROSITE" id="PS51935"/>
    </source>
</evidence>
<dbReference type="Gene3D" id="3.90.1720.10">
    <property type="entry name" value="endopeptidase domain like (from Nostoc punctiforme)"/>
    <property type="match status" value="1"/>
</dbReference>
<feature type="domain" description="NlpC/P60" evidence="6">
    <location>
        <begin position="118"/>
        <end position="240"/>
    </location>
</feature>
<dbReference type="PANTHER" id="PTHR47053:SF1">
    <property type="entry name" value="MUREIN DD-ENDOPEPTIDASE MEPH-RELATED"/>
    <property type="match status" value="1"/>
</dbReference>
<evidence type="ECO:0000256" key="2">
    <source>
        <dbReference type="ARBA" id="ARBA00022670"/>
    </source>
</evidence>
<dbReference type="SUPFAM" id="SSF54001">
    <property type="entry name" value="Cysteine proteinases"/>
    <property type="match status" value="1"/>
</dbReference>
<keyword evidence="4" id="KW-0788">Thiol protease</keyword>
<keyword evidence="5" id="KW-0732">Signal</keyword>
<reference evidence="7 8" key="2">
    <citation type="journal article" date="2021" name="Int. J. Syst. Evol. Microbiol.">
        <title>Isolation and Polyphasic Characterization of Desulfuromonas versatilis sp. Nov., an Electrogenic Bacteria Capable of Versatile Metabolism Isolated from a Graphene Oxide-Reducing Enrichment Culture.</title>
        <authorList>
            <person name="Xie L."/>
            <person name="Yoshida N."/>
            <person name="Ishii S."/>
            <person name="Meng L."/>
        </authorList>
    </citation>
    <scope>NUCLEOTIDE SEQUENCE [LARGE SCALE GENOMIC DNA]</scope>
    <source>
        <strain evidence="7 8">NIT-T3</strain>
    </source>
</reference>
<dbReference type="PANTHER" id="PTHR47053">
    <property type="entry name" value="MUREIN DD-ENDOPEPTIDASE MEPH-RELATED"/>
    <property type="match status" value="1"/>
</dbReference>
<protein>
    <recommendedName>
        <fullName evidence="6">NlpC/P60 domain-containing protein</fullName>
    </recommendedName>
</protein>
<proteinExistence type="inferred from homology"/>
<dbReference type="InterPro" id="IPR051202">
    <property type="entry name" value="Peptidase_C40"/>
</dbReference>
<feature type="chain" id="PRO_5047433543" description="NlpC/P60 domain-containing protein" evidence="5">
    <location>
        <begin position="25"/>
        <end position="240"/>
    </location>
</feature>
<organism evidence="7 8">
    <name type="scientific">Desulfuromonas versatilis</name>
    <dbReference type="NCBI Taxonomy" id="2802975"/>
    <lineage>
        <taxon>Bacteria</taxon>
        <taxon>Pseudomonadati</taxon>
        <taxon>Thermodesulfobacteriota</taxon>
        <taxon>Desulfuromonadia</taxon>
        <taxon>Desulfuromonadales</taxon>
        <taxon>Desulfuromonadaceae</taxon>
        <taxon>Desulfuromonas</taxon>
    </lineage>
</organism>
<name>A0ABM8HPT1_9BACT</name>